<dbReference type="EMBL" id="VFQX01000022">
    <property type="protein sequence ID" value="KAF0979753.1"/>
    <property type="molecule type" value="Genomic_DNA"/>
</dbReference>
<proteinExistence type="predicted"/>
<evidence type="ECO:0000313" key="1">
    <source>
        <dbReference type="EMBL" id="KAF0979753.1"/>
    </source>
</evidence>
<comment type="caution">
    <text evidence="1">The sequence shown here is derived from an EMBL/GenBank/DDBJ whole genome shotgun (WGS) entry which is preliminary data.</text>
</comment>
<dbReference type="AlphaFoldDB" id="A0A6A5BP06"/>
<dbReference type="VEuPathDB" id="AmoebaDB:FDP41_000906"/>
<dbReference type="OrthoDB" id="10410562at2759"/>
<keyword evidence="2" id="KW-1185">Reference proteome</keyword>
<accession>A0A6A5BP06</accession>
<dbReference type="VEuPathDB" id="AmoebaDB:NF0110430"/>
<reference evidence="1 2" key="1">
    <citation type="journal article" date="2019" name="Sci. Rep.">
        <title>Nanopore sequencing improves the draft genome of the human pathogenic amoeba Naegleria fowleri.</title>
        <authorList>
            <person name="Liechti N."/>
            <person name="Schurch N."/>
            <person name="Bruggmann R."/>
            <person name="Wittwer M."/>
        </authorList>
    </citation>
    <scope>NUCLEOTIDE SEQUENCE [LARGE SCALE GENOMIC DNA]</scope>
    <source>
        <strain evidence="1 2">ATCC 30894</strain>
    </source>
</reference>
<protein>
    <submittedName>
        <fullName evidence="1">Uncharacterized protein</fullName>
    </submittedName>
</protein>
<dbReference type="VEuPathDB" id="AmoebaDB:NfTy_050700"/>
<dbReference type="Proteomes" id="UP000444721">
    <property type="component" value="Unassembled WGS sequence"/>
</dbReference>
<evidence type="ECO:0000313" key="2">
    <source>
        <dbReference type="Proteomes" id="UP000444721"/>
    </source>
</evidence>
<organism evidence="1 2">
    <name type="scientific">Naegleria fowleri</name>
    <name type="common">Brain eating amoeba</name>
    <dbReference type="NCBI Taxonomy" id="5763"/>
    <lineage>
        <taxon>Eukaryota</taxon>
        <taxon>Discoba</taxon>
        <taxon>Heterolobosea</taxon>
        <taxon>Tetramitia</taxon>
        <taxon>Eutetramitia</taxon>
        <taxon>Vahlkampfiidae</taxon>
        <taxon>Naegleria</taxon>
    </lineage>
</organism>
<dbReference type="GeneID" id="68108124"/>
<gene>
    <name evidence="1" type="ORF">FDP41_000906</name>
</gene>
<sequence>MLELIIHFKRQSNYDSMSLAHGDLNAEEAEEMANIQILYQQIEMGKCVNYSDTMQDGSGDHNYFEHYYRDHVESLRNENIHPEAIAEEYEHRLRLLVMNMDKYEKVKSLHSSFELFLMKAHILSLGMLKHFDVESQNRGRFETALVNEEFHDSFKFPHVANICEHDLVGHEGQCLVACVKEFWPNSEIYSSAIQFLSIGFDEYFGTCFEKIFFPNVKYLRIVIGNDQYYRSEESIQDEKQLFSSLNKKAFSKLCHLSVTGIFDIEHLCLSGILDQLLYLDIVPYPYDANGYERKQHWNENGMPKFIQALTKEKCPLLHQLIVHATIHCKWPEITRDQMRNFYESTKNKFVASLAHSSIEDYYSTCYE</sequence>
<dbReference type="RefSeq" id="XP_044564466.1">
    <property type="nucleotide sequence ID" value="XM_044712979.1"/>
</dbReference>
<name>A0A6A5BP06_NAEFO</name>
<dbReference type="OMA" id="HVANICE"/>